<dbReference type="PROSITE" id="PS51123">
    <property type="entry name" value="OMPA_2"/>
    <property type="match status" value="1"/>
</dbReference>
<comment type="caution">
    <text evidence="7">The sequence shown here is derived from an EMBL/GenBank/DDBJ whole genome shotgun (WGS) entry which is preliminary data.</text>
</comment>
<dbReference type="SUPFAM" id="SSF82171">
    <property type="entry name" value="DPP6 N-terminal domain-like"/>
    <property type="match status" value="1"/>
</dbReference>
<dbReference type="InterPro" id="IPR011990">
    <property type="entry name" value="TPR-like_helical_dom_sf"/>
</dbReference>
<evidence type="ECO:0000313" key="7">
    <source>
        <dbReference type="EMBL" id="TYA52956.1"/>
    </source>
</evidence>
<dbReference type="InterPro" id="IPR006665">
    <property type="entry name" value="OmpA-like"/>
</dbReference>
<dbReference type="InterPro" id="IPR006664">
    <property type="entry name" value="OMP_bac"/>
</dbReference>
<dbReference type="SUPFAM" id="SSF48452">
    <property type="entry name" value="TPR-like"/>
    <property type="match status" value="1"/>
</dbReference>
<dbReference type="InterPro" id="IPR036737">
    <property type="entry name" value="OmpA-like_sf"/>
</dbReference>
<accession>A0A5D0G1Y9</accession>
<feature type="chain" id="PRO_5022716650" evidence="5">
    <location>
        <begin position="21"/>
        <end position="630"/>
    </location>
</feature>
<gene>
    <name evidence="7" type="ORF">FVF61_09830</name>
</gene>
<sequence>MKNLKIFLTLILMSSLSITAQNKDTQVADKHFAKYEFVEAIEAYSKLVENGKANEYVYGQLAEANYNIFSTTDAERWYAKALESSQDSEMIYKYSQMLKANGKYDESNKWMKKFADQNPKDDRAKAFKANPDYIPGILEGEKLYELSTLEFNSEFSDYGGTVKDGNLYFSSARNKSRRNYGWNEEPYLDVYQIALLDGQDAELINGDVNTRYHEGLTSFSPDGNIMYFSRESFFEGDYEKNKEAKTKKSLLYLFKANKVGDAWGNVEPLSLNNKEYSVKSPSVSKDGKTLYFASDMPGGKGLFDIYKVAINADGSFGMVENLGDKINTEGQEMFPYISDKNILYFSSNGHLGLGGLDVFHTTESGDVINAGVPVNSNADDLAFTINEETGEGFVSSNREGGKGNDDIYALKRLKPCLVELTTTVVDNVTNNPLAGVEVTIKDASGRVVSSEKSDNNGQVKYTVSCNKSLEISGVFKDYLSNNVTFSGSEEEEYDLQLNLDPIEVIIVDDKVVLNPIFFEFDKSNITEQGAFELDKLVAVMSKYPEMVIQAESHTDSRGSASYNERLSDRRAKSTVQYVISKGIEASRISGIGKGENEPRIDCGNKCTEEEYQTNRRSEFIIKSGGPSVNN</sequence>
<evidence type="ECO:0000256" key="2">
    <source>
        <dbReference type="ARBA" id="ARBA00023136"/>
    </source>
</evidence>
<dbReference type="OrthoDB" id="9809364at2"/>
<dbReference type="Proteomes" id="UP000324550">
    <property type="component" value="Unassembled WGS sequence"/>
</dbReference>
<evidence type="ECO:0000259" key="6">
    <source>
        <dbReference type="PROSITE" id="PS51123"/>
    </source>
</evidence>
<dbReference type="InterPro" id="IPR050330">
    <property type="entry name" value="Bact_OuterMem_StrucFunc"/>
</dbReference>
<dbReference type="EMBL" id="VSFC01000052">
    <property type="protein sequence ID" value="TYA52956.1"/>
    <property type="molecule type" value="Genomic_DNA"/>
</dbReference>
<feature type="domain" description="OmpA-like" evidence="6">
    <location>
        <begin position="507"/>
        <end position="625"/>
    </location>
</feature>
<evidence type="ECO:0000256" key="4">
    <source>
        <dbReference type="PROSITE-ProRule" id="PRU00473"/>
    </source>
</evidence>
<evidence type="ECO:0000256" key="3">
    <source>
        <dbReference type="ARBA" id="ARBA00023237"/>
    </source>
</evidence>
<dbReference type="InterPro" id="IPR011042">
    <property type="entry name" value="6-blade_b-propeller_TolB-like"/>
</dbReference>
<dbReference type="Gene3D" id="3.30.1330.60">
    <property type="entry name" value="OmpA-like domain"/>
    <property type="match status" value="1"/>
</dbReference>
<dbReference type="CDD" id="cd07185">
    <property type="entry name" value="OmpA_C-like"/>
    <property type="match status" value="1"/>
</dbReference>
<dbReference type="PRINTS" id="PR01021">
    <property type="entry name" value="OMPADOMAIN"/>
</dbReference>
<dbReference type="Gene3D" id="2.120.10.30">
    <property type="entry name" value="TolB, C-terminal domain"/>
    <property type="match status" value="1"/>
</dbReference>
<evidence type="ECO:0000256" key="5">
    <source>
        <dbReference type="SAM" id="SignalP"/>
    </source>
</evidence>
<feature type="signal peptide" evidence="5">
    <location>
        <begin position="1"/>
        <end position="20"/>
    </location>
</feature>
<dbReference type="Pfam" id="PF00691">
    <property type="entry name" value="OmpA"/>
    <property type="match status" value="1"/>
</dbReference>
<keyword evidence="3" id="KW-0998">Cell outer membrane</keyword>
<keyword evidence="8" id="KW-1185">Reference proteome</keyword>
<dbReference type="InterPro" id="IPR011659">
    <property type="entry name" value="WD40"/>
</dbReference>
<dbReference type="SUPFAM" id="SSF103088">
    <property type="entry name" value="OmpA-like"/>
    <property type="match status" value="1"/>
</dbReference>
<name>A0A5D0G1Y9_9FLAO</name>
<keyword evidence="5" id="KW-0732">Signal</keyword>
<proteinExistence type="predicted"/>
<dbReference type="PANTHER" id="PTHR30329:SF21">
    <property type="entry name" value="LIPOPROTEIN YIAD-RELATED"/>
    <property type="match status" value="1"/>
</dbReference>
<dbReference type="GO" id="GO:0009279">
    <property type="term" value="C:cell outer membrane"/>
    <property type="evidence" value="ECO:0007669"/>
    <property type="project" value="UniProtKB-SubCell"/>
</dbReference>
<evidence type="ECO:0000313" key="8">
    <source>
        <dbReference type="Proteomes" id="UP000324550"/>
    </source>
</evidence>
<organism evidence="7 8">
    <name type="scientific">Formosa maritima</name>
    <dbReference type="NCBI Taxonomy" id="2592046"/>
    <lineage>
        <taxon>Bacteria</taxon>
        <taxon>Pseudomonadati</taxon>
        <taxon>Bacteroidota</taxon>
        <taxon>Flavobacteriia</taxon>
        <taxon>Flavobacteriales</taxon>
        <taxon>Flavobacteriaceae</taxon>
        <taxon>Formosa</taxon>
    </lineage>
</organism>
<protein>
    <submittedName>
        <fullName evidence="7">OmpA family protein</fullName>
    </submittedName>
</protein>
<dbReference type="Gene3D" id="1.25.40.10">
    <property type="entry name" value="Tetratricopeptide repeat domain"/>
    <property type="match status" value="1"/>
</dbReference>
<dbReference type="PANTHER" id="PTHR30329">
    <property type="entry name" value="STATOR ELEMENT OF FLAGELLAR MOTOR COMPLEX"/>
    <property type="match status" value="1"/>
</dbReference>
<evidence type="ECO:0000256" key="1">
    <source>
        <dbReference type="ARBA" id="ARBA00004442"/>
    </source>
</evidence>
<reference evidence="7 8" key="1">
    <citation type="submission" date="2019-08" db="EMBL/GenBank/DDBJ databases">
        <title>Formosa sediminis sp. nov., isolated from marine sediment.</title>
        <authorList>
            <person name="Cao W.R."/>
        </authorList>
    </citation>
    <scope>NUCLEOTIDE SEQUENCE [LARGE SCALE GENOMIC DNA]</scope>
    <source>
        <strain evidence="7 8">1494</strain>
    </source>
</reference>
<dbReference type="Pfam" id="PF07676">
    <property type="entry name" value="PD40"/>
    <property type="match status" value="3"/>
</dbReference>
<comment type="subcellular location">
    <subcellularLocation>
        <location evidence="1">Cell outer membrane</location>
    </subcellularLocation>
</comment>
<keyword evidence="2 4" id="KW-0472">Membrane</keyword>
<dbReference type="AlphaFoldDB" id="A0A5D0G1Y9"/>
<dbReference type="RefSeq" id="WP_148455829.1">
    <property type="nucleotide sequence ID" value="NZ_VSFC01000052.1"/>
</dbReference>